<evidence type="ECO:0000313" key="2">
    <source>
        <dbReference type="Proteomes" id="UP000441336"/>
    </source>
</evidence>
<evidence type="ECO:0000313" key="1">
    <source>
        <dbReference type="EMBL" id="MVN78916.1"/>
    </source>
</evidence>
<dbReference type="EMBL" id="WQKZ01000008">
    <property type="protein sequence ID" value="MVN78916.1"/>
    <property type="molecule type" value="Genomic_DNA"/>
</dbReference>
<proteinExistence type="predicted"/>
<keyword evidence="2" id="KW-1185">Reference proteome</keyword>
<gene>
    <name evidence="1" type="ORF">GO988_21515</name>
</gene>
<reference evidence="1 2" key="1">
    <citation type="submission" date="2019-12" db="EMBL/GenBank/DDBJ databases">
        <title>Hymenobacter sp. HMF4947 Genome sequencing and assembly.</title>
        <authorList>
            <person name="Kang H."/>
            <person name="Cha I."/>
            <person name="Kim H."/>
            <person name="Joh K."/>
        </authorList>
    </citation>
    <scope>NUCLEOTIDE SEQUENCE [LARGE SCALE GENOMIC DNA]</scope>
    <source>
        <strain evidence="1 2">HMF4947</strain>
    </source>
</reference>
<accession>A0A7K1TKP6</accession>
<organism evidence="1 2">
    <name type="scientific">Hymenobacter ginkgonis</name>
    <dbReference type="NCBI Taxonomy" id="2682976"/>
    <lineage>
        <taxon>Bacteria</taxon>
        <taxon>Pseudomonadati</taxon>
        <taxon>Bacteroidota</taxon>
        <taxon>Cytophagia</taxon>
        <taxon>Cytophagales</taxon>
        <taxon>Hymenobacteraceae</taxon>
        <taxon>Hymenobacter</taxon>
    </lineage>
</organism>
<dbReference type="RefSeq" id="WP_157569529.1">
    <property type="nucleotide sequence ID" value="NZ_WQKZ01000008.1"/>
</dbReference>
<dbReference type="AlphaFoldDB" id="A0A7K1TKP6"/>
<comment type="caution">
    <text evidence="1">The sequence shown here is derived from an EMBL/GenBank/DDBJ whole genome shotgun (WGS) entry which is preliminary data.</text>
</comment>
<sequence>MSYVQLRRQILVNNTGLGAPYTATVDYFDTLDRKPITLQFDSQANDPAALAKGDEVFRYEYRPGKIRLVLYDGNGSVYTRNLVGANPTPGVGTALQLKVNPLNATTTDVNARNGCFDLTGQFGVAPYQLEVTGQGGQASGYHQTATSQFEIYPVRFYNLANGEYFVKVTDATGDFRTQIVRIGVAQYGWPRGSVLKDYYANQRLIRRWWLYNELNTLSESYFANQGNGSAYLAPTGTLVDAFLLPGSVGAVWRQVYADGTGEVYFVDRGTGTDSSLELDNLIPLNPDTEAEQNGGVLVEMLASAPPLTFSLPGYPSNQHGSFDGLGAGDFEVQVVDAVGKSVTVPFSLRARYGLRWYLDFSDLYGVPCRLELWLRDYVGEPELIKGQADPVIIKSDGLNSTIGGQGDLPSVVATSCQVNLKTPPDLLLDVETGDDTNCRVDVWRDTKLRFRGFVQTGLYDGELQAGLIDVSLTATDGLAGLKDTYFTGHVGQRLGGHRRLLSSQVHCLARTSIALPLHIYTNRRDAAMSDADAPELAATTNRLGYWDESQDEPIFDRAVLEALAQAEGGTLVQREGVWQVRSILEAAGPAAGRAYRPAGTPAGDRLAPAPTGLVEPSTEHRWYWLHADQAKEVRAGWKSLTGTTDAGWLKNAFAAGTAFSDPYAWLEDYSKLRPISGWRPGLNVLNFPLVLQRVGEKGKDHSTQWPRSTASKLPDSRYLESPALPLAAGLEAVPAYLTLTGKFLPSEFYTDASNTKFAAPTTAKQATLPYEFVVDGRPTGLRLATFALSAQSSDKDTTFEAPLDALPSGAGVATLRVYAWFAGDVGQLDSATPAGQLSPGIYGYDKGFLAKDDFGTGVFRLFVANNDDAKLPLTGASWTELLATNASTGQLLLSSVGVQLRPQGAIWDGEDNFRADGPAGNIRPTEALKVFHPDVPITAGLFGGNLDAFAKSIALADGTMSTKWARHIDLEPSPLLESNVYDVLSLRSGPSNLLTGTIRHENCEPPYLLDTIDTPYDMPGRRFCVGATEWHMKAAAVGVSLIQNGVGADAPNPYDELPDGVRVIDRLYQYVTGKYVNFARGTNDGSVRVRG</sequence>
<name>A0A7K1TKP6_9BACT</name>
<protein>
    <submittedName>
        <fullName evidence="1">Uncharacterized protein</fullName>
    </submittedName>
</protein>
<dbReference type="Proteomes" id="UP000441336">
    <property type="component" value="Unassembled WGS sequence"/>
</dbReference>